<keyword evidence="3" id="KW-1185">Reference proteome</keyword>
<evidence type="ECO:0000313" key="2">
    <source>
        <dbReference type="EMBL" id="MQL75658.1"/>
    </source>
</evidence>
<comment type="caution">
    <text evidence="2">The sequence shown here is derived from an EMBL/GenBank/DDBJ whole genome shotgun (WGS) entry which is preliminary data.</text>
</comment>
<name>A0A843TVY8_COLES</name>
<dbReference type="Proteomes" id="UP000652761">
    <property type="component" value="Unassembled WGS sequence"/>
</dbReference>
<evidence type="ECO:0000256" key="1">
    <source>
        <dbReference type="SAM" id="MobiDB-lite"/>
    </source>
</evidence>
<evidence type="ECO:0000313" key="3">
    <source>
        <dbReference type="Proteomes" id="UP000652761"/>
    </source>
</evidence>
<feature type="region of interest" description="Disordered" evidence="1">
    <location>
        <begin position="68"/>
        <end position="105"/>
    </location>
</feature>
<feature type="compositionally biased region" description="Polar residues" evidence="1">
    <location>
        <begin position="93"/>
        <end position="105"/>
    </location>
</feature>
<accession>A0A843TVY8</accession>
<reference evidence="2" key="1">
    <citation type="submission" date="2017-07" db="EMBL/GenBank/DDBJ databases">
        <title>Taro Niue Genome Assembly and Annotation.</title>
        <authorList>
            <person name="Atibalentja N."/>
            <person name="Keating K."/>
            <person name="Fields C.J."/>
        </authorList>
    </citation>
    <scope>NUCLEOTIDE SEQUENCE</scope>
    <source>
        <strain evidence="2">Niue_2</strain>
        <tissue evidence="2">Leaf</tissue>
    </source>
</reference>
<sequence>MLTQTQRQALAVNPKSMTMVPVAAAAAALGAVTGSAAAAHEVAKGNLAPYDPSGHTGNTAEQKYDVPAAKADLSAAEHSQPTAASALPASYHAETSSEILTSPSS</sequence>
<dbReference type="EMBL" id="NMUH01000260">
    <property type="protein sequence ID" value="MQL75658.1"/>
    <property type="molecule type" value="Genomic_DNA"/>
</dbReference>
<proteinExistence type="predicted"/>
<organism evidence="2 3">
    <name type="scientific">Colocasia esculenta</name>
    <name type="common">Wild taro</name>
    <name type="synonym">Arum esculentum</name>
    <dbReference type="NCBI Taxonomy" id="4460"/>
    <lineage>
        <taxon>Eukaryota</taxon>
        <taxon>Viridiplantae</taxon>
        <taxon>Streptophyta</taxon>
        <taxon>Embryophyta</taxon>
        <taxon>Tracheophyta</taxon>
        <taxon>Spermatophyta</taxon>
        <taxon>Magnoliopsida</taxon>
        <taxon>Liliopsida</taxon>
        <taxon>Araceae</taxon>
        <taxon>Aroideae</taxon>
        <taxon>Colocasieae</taxon>
        <taxon>Colocasia</taxon>
    </lineage>
</organism>
<dbReference type="AlphaFoldDB" id="A0A843TVY8"/>
<gene>
    <name evidence="2" type="ORF">Taro_008032</name>
</gene>
<protein>
    <submittedName>
        <fullName evidence="2">Uncharacterized protein</fullName>
    </submittedName>
</protein>